<comment type="caution">
    <text evidence="1">The sequence shown here is derived from an EMBL/GenBank/DDBJ whole genome shotgun (WGS) entry which is preliminary data.</text>
</comment>
<dbReference type="Proteomes" id="UP001610563">
    <property type="component" value="Unassembled WGS sequence"/>
</dbReference>
<protein>
    <submittedName>
        <fullName evidence="1">Uncharacterized protein</fullName>
    </submittedName>
</protein>
<keyword evidence="2" id="KW-1185">Reference proteome</keyword>
<name>A0ABR4G0V7_9EURO</name>
<organism evidence="1 2">
    <name type="scientific">Aspergillus keveii</name>
    <dbReference type="NCBI Taxonomy" id="714993"/>
    <lineage>
        <taxon>Eukaryota</taxon>
        <taxon>Fungi</taxon>
        <taxon>Dikarya</taxon>
        <taxon>Ascomycota</taxon>
        <taxon>Pezizomycotina</taxon>
        <taxon>Eurotiomycetes</taxon>
        <taxon>Eurotiomycetidae</taxon>
        <taxon>Eurotiales</taxon>
        <taxon>Aspergillaceae</taxon>
        <taxon>Aspergillus</taxon>
        <taxon>Aspergillus subgen. Nidulantes</taxon>
    </lineage>
</organism>
<proteinExistence type="predicted"/>
<sequence length="129" mass="14904">MMTNRSYTIFSEDDPPEGELWTNYCAYTYKKRWSDYFVAMERDMPRLRCFSLGGENVQLDSPEYEEEANKACAYANSTPDETGNVSDVFLYLERRLSSRLDNQDADALRGLLRHIGQRVAGVRLPNSEL</sequence>
<evidence type="ECO:0000313" key="2">
    <source>
        <dbReference type="Proteomes" id="UP001610563"/>
    </source>
</evidence>
<gene>
    <name evidence="1" type="ORF">BJX66DRAFT_307343</name>
</gene>
<dbReference type="EMBL" id="JBFTWV010000068">
    <property type="protein sequence ID" value="KAL2789116.1"/>
    <property type="molecule type" value="Genomic_DNA"/>
</dbReference>
<accession>A0ABR4G0V7</accession>
<reference evidence="1 2" key="1">
    <citation type="submission" date="2024-07" db="EMBL/GenBank/DDBJ databases">
        <title>Section-level genome sequencing and comparative genomics of Aspergillus sections Usti and Cavernicolus.</title>
        <authorList>
            <consortium name="Lawrence Berkeley National Laboratory"/>
            <person name="Nybo J.L."/>
            <person name="Vesth T.C."/>
            <person name="Theobald S."/>
            <person name="Frisvad J.C."/>
            <person name="Larsen T.O."/>
            <person name="Kjaerboelling I."/>
            <person name="Rothschild-Mancinelli K."/>
            <person name="Lyhne E.K."/>
            <person name="Kogle M.E."/>
            <person name="Barry K."/>
            <person name="Clum A."/>
            <person name="Na H."/>
            <person name="Ledsgaard L."/>
            <person name="Lin J."/>
            <person name="Lipzen A."/>
            <person name="Kuo A."/>
            <person name="Riley R."/>
            <person name="Mondo S."/>
            <person name="Labutti K."/>
            <person name="Haridas S."/>
            <person name="Pangalinan J."/>
            <person name="Salamov A.A."/>
            <person name="Simmons B.A."/>
            <person name="Magnuson J.K."/>
            <person name="Chen J."/>
            <person name="Drula E."/>
            <person name="Henrissat B."/>
            <person name="Wiebenga A."/>
            <person name="Lubbers R.J."/>
            <person name="Gomes A.C."/>
            <person name="Makela M.R."/>
            <person name="Stajich J."/>
            <person name="Grigoriev I.V."/>
            <person name="Mortensen U.H."/>
            <person name="De Vries R.P."/>
            <person name="Baker S.E."/>
            <person name="Andersen M.R."/>
        </authorList>
    </citation>
    <scope>NUCLEOTIDE SEQUENCE [LARGE SCALE GENOMIC DNA]</scope>
    <source>
        <strain evidence="1 2">CBS 209.92</strain>
    </source>
</reference>
<evidence type="ECO:0000313" key="1">
    <source>
        <dbReference type="EMBL" id="KAL2789116.1"/>
    </source>
</evidence>